<dbReference type="AlphaFoldDB" id="A0AAV2SCM4"/>
<keyword evidence="2" id="KW-0677">Repeat</keyword>
<dbReference type="Proteomes" id="UP001497623">
    <property type="component" value="Unassembled WGS sequence"/>
</dbReference>
<feature type="compositionally biased region" description="Acidic residues" evidence="6">
    <location>
        <begin position="263"/>
        <end position="274"/>
    </location>
</feature>
<feature type="domain" description="C2H2-type" evidence="7">
    <location>
        <begin position="351"/>
        <end position="378"/>
    </location>
</feature>
<accession>A0AAV2SCM4</accession>
<feature type="domain" description="C2H2-type" evidence="7">
    <location>
        <begin position="141"/>
        <end position="168"/>
    </location>
</feature>
<feature type="domain" description="C2H2-type" evidence="7">
    <location>
        <begin position="87"/>
        <end position="114"/>
    </location>
</feature>
<sequence>MDFSMDDDDIDAAIMKVKVDYAESNHSDPEPEPSDGSDNDDDDDDEPFDVYSYVETQMMNEFSECESDTNSGGAEVDATTKGSKQRFECMECEDVFDTRDDLIKHMDEHFDSGTFSTDLAIERYKKNREKNNKLSKPMKNFHCPLCSYKCVKKRRLEDHMVVHSDEKPFSCTHCDFKTKHQLSLKTHTKKKHGGKESQACVIGELRRIQPKLKPKIETLLNGQIYTCTEPDCNFVTKNVNEITEHMDTHDELQTGISPGETGEQPDDGEDEEWEESEEEEYITARNYNYRKIFKCKYHNCGYTVTRKEAFQLHLMRHKGKRPPLHQCKRCDFQCTLKDGLNKHMQSHTKKHKCLLCDYRCANRPTLNKHILRHTGEKPFACDWCDYRATSKGLIRAHVVVHSTIKKHECLYCSFATNRKQELLRHVERIHIKEKPYICEFCPYASSQRSELNKHVKLKHNEFKPAQIRPQVPRKPRRPRQPKMESKIVTQESVLPHPGSFSQILETIPPPMVQMPPRGPRQLKMESNILAPEAGLPQQGSFAQMLDSMPPTMVQMPHMSFHGGYQFPHNGHGHYYGHN</sequence>
<feature type="domain" description="C2H2-type" evidence="7">
    <location>
        <begin position="293"/>
        <end position="322"/>
    </location>
</feature>
<evidence type="ECO:0000256" key="2">
    <source>
        <dbReference type="ARBA" id="ARBA00022737"/>
    </source>
</evidence>
<evidence type="ECO:0000256" key="1">
    <source>
        <dbReference type="ARBA" id="ARBA00022723"/>
    </source>
</evidence>
<protein>
    <recommendedName>
        <fullName evidence="7">C2H2-type domain-containing protein</fullName>
    </recommendedName>
</protein>
<feature type="domain" description="C2H2-type" evidence="7">
    <location>
        <begin position="325"/>
        <end position="352"/>
    </location>
</feature>
<feature type="region of interest" description="Disordered" evidence="6">
    <location>
        <begin position="251"/>
        <end position="274"/>
    </location>
</feature>
<dbReference type="Gene3D" id="3.30.160.60">
    <property type="entry name" value="Classic Zinc Finger"/>
    <property type="match status" value="5"/>
</dbReference>
<dbReference type="GO" id="GO:0045944">
    <property type="term" value="P:positive regulation of transcription by RNA polymerase II"/>
    <property type="evidence" value="ECO:0007669"/>
    <property type="project" value="TreeGrafter"/>
</dbReference>
<feature type="region of interest" description="Disordered" evidence="6">
    <location>
        <begin position="14"/>
        <end position="48"/>
    </location>
</feature>
<dbReference type="SUPFAM" id="SSF57667">
    <property type="entry name" value="beta-beta-alpha zinc fingers"/>
    <property type="match status" value="5"/>
</dbReference>
<keyword evidence="1" id="KW-0479">Metal-binding</keyword>
<dbReference type="PROSITE" id="PS00028">
    <property type="entry name" value="ZINC_FINGER_C2H2_1"/>
    <property type="match status" value="5"/>
</dbReference>
<name>A0AAV2SCM4_MEGNR</name>
<keyword evidence="3 5" id="KW-0863">Zinc-finger</keyword>
<keyword evidence="9" id="KW-1185">Reference proteome</keyword>
<dbReference type="GO" id="GO:0008270">
    <property type="term" value="F:zinc ion binding"/>
    <property type="evidence" value="ECO:0007669"/>
    <property type="project" value="UniProtKB-KW"/>
</dbReference>
<comment type="caution">
    <text evidence="8">The sequence shown here is derived from an EMBL/GenBank/DDBJ whole genome shotgun (WGS) entry which is preliminary data.</text>
</comment>
<evidence type="ECO:0000256" key="3">
    <source>
        <dbReference type="ARBA" id="ARBA00022771"/>
    </source>
</evidence>
<proteinExistence type="predicted"/>
<dbReference type="InterPro" id="IPR050688">
    <property type="entry name" value="Zinc_finger/UBP_domain"/>
</dbReference>
<feature type="domain" description="C2H2-type" evidence="7">
    <location>
        <begin position="436"/>
        <end position="464"/>
    </location>
</feature>
<dbReference type="InterPro" id="IPR013087">
    <property type="entry name" value="Znf_C2H2_type"/>
</dbReference>
<feature type="domain" description="C2H2-type" evidence="7">
    <location>
        <begin position="169"/>
        <end position="197"/>
    </location>
</feature>
<organism evidence="8 9">
    <name type="scientific">Meganyctiphanes norvegica</name>
    <name type="common">Northern krill</name>
    <name type="synonym">Thysanopoda norvegica</name>
    <dbReference type="NCBI Taxonomy" id="48144"/>
    <lineage>
        <taxon>Eukaryota</taxon>
        <taxon>Metazoa</taxon>
        <taxon>Ecdysozoa</taxon>
        <taxon>Arthropoda</taxon>
        <taxon>Crustacea</taxon>
        <taxon>Multicrustacea</taxon>
        <taxon>Malacostraca</taxon>
        <taxon>Eumalacostraca</taxon>
        <taxon>Eucarida</taxon>
        <taxon>Euphausiacea</taxon>
        <taxon>Euphausiidae</taxon>
        <taxon>Meganyctiphanes</taxon>
    </lineage>
</organism>
<evidence type="ECO:0000256" key="6">
    <source>
        <dbReference type="SAM" id="MobiDB-lite"/>
    </source>
</evidence>
<evidence type="ECO:0000256" key="5">
    <source>
        <dbReference type="PROSITE-ProRule" id="PRU00042"/>
    </source>
</evidence>
<dbReference type="SMART" id="SM00355">
    <property type="entry name" value="ZnF_C2H2"/>
    <property type="match status" value="10"/>
</dbReference>
<dbReference type="PANTHER" id="PTHR24403:SF67">
    <property type="entry name" value="FI01116P-RELATED"/>
    <property type="match status" value="1"/>
</dbReference>
<evidence type="ECO:0000259" key="7">
    <source>
        <dbReference type="PROSITE" id="PS50157"/>
    </source>
</evidence>
<evidence type="ECO:0000256" key="4">
    <source>
        <dbReference type="ARBA" id="ARBA00022833"/>
    </source>
</evidence>
<feature type="compositionally biased region" description="Basic and acidic residues" evidence="6">
    <location>
        <begin position="17"/>
        <end position="29"/>
    </location>
</feature>
<dbReference type="InterPro" id="IPR036236">
    <property type="entry name" value="Znf_C2H2_sf"/>
</dbReference>
<feature type="domain" description="C2H2-type" evidence="7">
    <location>
        <begin position="407"/>
        <end position="435"/>
    </location>
</feature>
<evidence type="ECO:0000313" key="9">
    <source>
        <dbReference type="Proteomes" id="UP001497623"/>
    </source>
</evidence>
<dbReference type="EMBL" id="CAXKWB010056853">
    <property type="protein sequence ID" value="CAL4178848.1"/>
    <property type="molecule type" value="Genomic_DNA"/>
</dbReference>
<feature type="compositionally biased region" description="Acidic residues" evidence="6">
    <location>
        <begin position="30"/>
        <end position="48"/>
    </location>
</feature>
<dbReference type="GO" id="GO:0005634">
    <property type="term" value="C:nucleus"/>
    <property type="evidence" value="ECO:0007669"/>
    <property type="project" value="TreeGrafter"/>
</dbReference>
<dbReference type="PANTHER" id="PTHR24403">
    <property type="entry name" value="ZINC FINGER PROTEIN"/>
    <property type="match status" value="1"/>
</dbReference>
<gene>
    <name evidence="8" type="ORF">MNOR_LOCUS35077</name>
</gene>
<reference evidence="8 9" key="1">
    <citation type="submission" date="2024-05" db="EMBL/GenBank/DDBJ databases">
        <authorList>
            <person name="Wallberg A."/>
        </authorList>
    </citation>
    <scope>NUCLEOTIDE SEQUENCE [LARGE SCALE GENOMIC DNA]</scope>
</reference>
<dbReference type="PROSITE" id="PS50157">
    <property type="entry name" value="ZINC_FINGER_C2H2_2"/>
    <property type="match status" value="8"/>
</dbReference>
<evidence type="ECO:0000313" key="8">
    <source>
        <dbReference type="EMBL" id="CAL4178848.1"/>
    </source>
</evidence>
<keyword evidence="4" id="KW-0862">Zinc</keyword>